<feature type="coiled-coil region" evidence="1">
    <location>
        <begin position="92"/>
        <end position="123"/>
    </location>
</feature>
<protein>
    <recommendedName>
        <fullName evidence="4">Protein PALE CRESS, chloroplastic</fullName>
    </recommendedName>
</protein>
<proteinExistence type="predicted"/>
<reference evidence="2 3" key="1">
    <citation type="submission" date="2024-01" db="EMBL/GenBank/DDBJ databases">
        <title>A telomere-to-telomere, gap-free genome of sweet tea (Lithocarpus litseifolius).</title>
        <authorList>
            <person name="Zhou J."/>
        </authorList>
    </citation>
    <scope>NUCLEOTIDE SEQUENCE [LARGE SCALE GENOMIC DNA]</scope>
    <source>
        <strain evidence="2">Zhou-2022a</strain>
        <tissue evidence="2">Leaf</tissue>
    </source>
</reference>
<dbReference type="PANTHER" id="PTHR37219:SF1">
    <property type="entry name" value="PROTEIN PALE CRESS, CHLOROPLASTIC"/>
    <property type="match status" value="1"/>
</dbReference>
<organism evidence="2 3">
    <name type="scientific">Lithocarpus litseifolius</name>
    <dbReference type="NCBI Taxonomy" id="425828"/>
    <lineage>
        <taxon>Eukaryota</taxon>
        <taxon>Viridiplantae</taxon>
        <taxon>Streptophyta</taxon>
        <taxon>Embryophyta</taxon>
        <taxon>Tracheophyta</taxon>
        <taxon>Spermatophyta</taxon>
        <taxon>Magnoliopsida</taxon>
        <taxon>eudicotyledons</taxon>
        <taxon>Gunneridae</taxon>
        <taxon>Pentapetalae</taxon>
        <taxon>rosids</taxon>
        <taxon>fabids</taxon>
        <taxon>Fagales</taxon>
        <taxon>Fagaceae</taxon>
        <taxon>Lithocarpus</taxon>
    </lineage>
</organism>
<name>A0AAW2BVK4_9ROSI</name>
<dbReference type="PANTHER" id="PTHR37219">
    <property type="entry name" value="PROTEIN PALE CRESS, CHLOROPLASTIC"/>
    <property type="match status" value="1"/>
</dbReference>
<dbReference type="GO" id="GO:0071482">
    <property type="term" value="P:cellular response to light stimulus"/>
    <property type="evidence" value="ECO:0007669"/>
    <property type="project" value="TreeGrafter"/>
</dbReference>
<accession>A0AAW2BVK4</accession>
<gene>
    <name evidence="2" type="ORF">SO802_030110</name>
</gene>
<sequence length="295" mass="34399">MEANVLALTCFAPPPLPTFSVALARLPILPHPSPFKPRHSHFSVLRRCMNKDEPFIDGLPKEYYDEEGEEERKIEEYREIGTRLKGYPEEDVRKARRLVSSLIRAAEEVEEEIEKAAEKGELNELVLMVIWNHLDLARRDEEKNAIRSLDLLYRRFETEILKREATPAMRLLSDLLNMHDGFDDEGWMKECKKRMVDTFPREDPFSILVPAGFDIDKHQGPLRPPLEADDTLLRVDFVREVNALLQEVRYQQTEAQHGQDSFDPESVVSRLKQQEKQRAIRQVESLLDLAINLKW</sequence>
<keyword evidence="1" id="KW-0175">Coiled coil</keyword>
<evidence type="ECO:0000313" key="3">
    <source>
        <dbReference type="Proteomes" id="UP001459277"/>
    </source>
</evidence>
<dbReference type="InterPro" id="IPR034563">
    <property type="entry name" value="PALE_CRESS"/>
</dbReference>
<dbReference type="AlphaFoldDB" id="A0AAW2BVK4"/>
<keyword evidence="3" id="KW-1185">Reference proteome</keyword>
<dbReference type="EMBL" id="JAZDWU010000010">
    <property type="protein sequence ID" value="KAK9989871.1"/>
    <property type="molecule type" value="Genomic_DNA"/>
</dbReference>
<dbReference type="GO" id="GO:0009509">
    <property type="term" value="C:chromoplast"/>
    <property type="evidence" value="ECO:0007669"/>
    <property type="project" value="TreeGrafter"/>
</dbReference>
<comment type="caution">
    <text evidence="2">The sequence shown here is derived from an EMBL/GenBank/DDBJ whole genome shotgun (WGS) entry which is preliminary data.</text>
</comment>
<evidence type="ECO:0000313" key="2">
    <source>
        <dbReference type="EMBL" id="KAK9989871.1"/>
    </source>
</evidence>
<dbReference type="GO" id="GO:0009501">
    <property type="term" value="C:amyloplast"/>
    <property type="evidence" value="ECO:0007669"/>
    <property type="project" value="TreeGrafter"/>
</dbReference>
<dbReference type="GO" id="GO:0009537">
    <property type="term" value="C:proplastid"/>
    <property type="evidence" value="ECO:0007669"/>
    <property type="project" value="TreeGrafter"/>
</dbReference>
<dbReference type="Proteomes" id="UP001459277">
    <property type="component" value="Unassembled WGS sequence"/>
</dbReference>
<dbReference type="GO" id="GO:0009965">
    <property type="term" value="P:leaf morphogenesis"/>
    <property type="evidence" value="ECO:0007669"/>
    <property type="project" value="TreeGrafter"/>
</dbReference>
<dbReference type="GO" id="GO:0009513">
    <property type="term" value="C:etioplast"/>
    <property type="evidence" value="ECO:0007669"/>
    <property type="project" value="TreeGrafter"/>
</dbReference>
<evidence type="ECO:0000256" key="1">
    <source>
        <dbReference type="SAM" id="Coils"/>
    </source>
</evidence>
<evidence type="ECO:0008006" key="4">
    <source>
        <dbReference type="Google" id="ProtNLM"/>
    </source>
</evidence>
<dbReference type="GO" id="GO:0009507">
    <property type="term" value="C:chloroplast"/>
    <property type="evidence" value="ECO:0007669"/>
    <property type="project" value="TreeGrafter"/>
</dbReference>
<dbReference type="GO" id="GO:0009658">
    <property type="term" value="P:chloroplast organization"/>
    <property type="evidence" value="ECO:0007669"/>
    <property type="project" value="InterPro"/>
</dbReference>
<dbReference type="GO" id="GO:0010239">
    <property type="term" value="P:chloroplast mRNA processing"/>
    <property type="evidence" value="ECO:0007669"/>
    <property type="project" value="InterPro"/>
</dbReference>